<evidence type="ECO:0000313" key="2">
    <source>
        <dbReference type="Proteomes" id="UP000199494"/>
    </source>
</evidence>
<dbReference type="Proteomes" id="UP000199494">
    <property type="component" value="Unassembled WGS sequence"/>
</dbReference>
<keyword evidence="2" id="KW-1185">Reference proteome</keyword>
<dbReference type="KEGG" id="pmad:BAY61_03735"/>
<organism evidence="1 2">
    <name type="scientific">Prauserella marina</name>
    <dbReference type="NCBI Taxonomy" id="530584"/>
    <lineage>
        <taxon>Bacteria</taxon>
        <taxon>Bacillati</taxon>
        <taxon>Actinomycetota</taxon>
        <taxon>Actinomycetes</taxon>
        <taxon>Pseudonocardiales</taxon>
        <taxon>Pseudonocardiaceae</taxon>
        <taxon>Prauserella</taxon>
    </lineage>
</organism>
<name>A0A222VK00_9PSEU</name>
<protein>
    <submittedName>
        <fullName evidence="1">Uncharacterized protein</fullName>
    </submittedName>
</protein>
<dbReference type="AlphaFoldDB" id="A0A222VK00"/>
<proteinExistence type="predicted"/>
<sequence>MVATVPRRSRLNAVLVAPGASPAELRLSYGAAVSGLAFAAALALANGLNVLQAGVLLVLGFDLVGGVVVNATTAASRRFHGAGSSRWRPILFVAAHGHLLVVAALFPGLSWPTAAALYLGTLASAVLVVLVPPHLRAPVAFAGAAALLILATALLSVPAELAWISPLLTVKLLLAHLLRHGQG</sequence>
<dbReference type="EMBL" id="FMZE01000014">
    <property type="protein sequence ID" value="SDD92560.1"/>
    <property type="molecule type" value="Genomic_DNA"/>
</dbReference>
<gene>
    <name evidence="1" type="ORF">SAMN05421630_114156</name>
</gene>
<reference evidence="1 2" key="1">
    <citation type="submission" date="2016-10" db="EMBL/GenBank/DDBJ databases">
        <authorList>
            <person name="de Groot N.N."/>
        </authorList>
    </citation>
    <scope>NUCLEOTIDE SEQUENCE [LARGE SCALE GENOMIC DNA]</scope>
    <source>
        <strain evidence="1 2">CGMCC 4.5506</strain>
    </source>
</reference>
<accession>A0A222VK00</accession>
<dbReference type="STRING" id="530584.SAMN05421630_114156"/>
<evidence type="ECO:0000313" key="1">
    <source>
        <dbReference type="EMBL" id="SDD92560.1"/>
    </source>
</evidence>
<dbReference type="RefSeq" id="WP_091810532.1">
    <property type="nucleotide sequence ID" value="NZ_CP016353.1"/>
</dbReference>